<dbReference type="GO" id="GO:0046943">
    <property type="term" value="F:carboxylic acid transmembrane transporter activity"/>
    <property type="evidence" value="ECO:0007669"/>
    <property type="project" value="TreeGrafter"/>
</dbReference>
<keyword evidence="3 5" id="KW-1133">Transmembrane helix</keyword>
<protein>
    <submittedName>
        <fullName evidence="7">MFS transporter</fullName>
    </submittedName>
</protein>
<evidence type="ECO:0000313" key="8">
    <source>
        <dbReference type="Proteomes" id="UP000254875"/>
    </source>
</evidence>
<keyword evidence="4 5" id="KW-0472">Membrane</keyword>
<feature type="transmembrane region" description="Helical" evidence="5">
    <location>
        <begin position="148"/>
        <end position="171"/>
    </location>
</feature>
<accession>A0A370N9D6</accession>
<evidence type="ECO:0000256" key="5">
    <source>
        <dbReference type="SAM" id="Phobius"/>
    </source>
</evidence>
<comment type="caution">
    <text evidence="7">The sequence shown here is derived from an EMBL/GenBank/DDBJ whole genome shotgun (WGS) entry which is preliminary data.</text>
</comment>
<comment type="subcellular location">
    <subcellularLocation>
        <location evidence="1">Membrane</location>
        <topology evidence="1">Multi-pass membrane protein</topology>
    </subcellularLocation>
</comment>
<dbReference type="Pfam" id="PF07690">
    <property type="entry name" value="MFS_1"/>
    <property type="match status" value="1"/>
</dbReference>
<dbReference type="AlphaFoldDB" id="A0A370N9D6"/>
<keyword evidence="2 5" id="KW-0812">Transmembrane</keyword>
<evidence type="ECO:0000259" key="6">
    <source>
        <dbReference type="PROSITE" id="PS50850"/>
    </source>
</evidence>
<feature type="transmembrane region" description="Helical" evidence="5">
    <location>
        <begin position="324"/>
        <end position="351"/>
    </location>
</feature>
<feature type="transmembrane region" description="Helical" evidence="5">
    <location>
        <begin position="363"/>
        <end position="385"/>
    </location>
</feature>
<dbReference type="PROSITE" id="PS50850">
    <property type="entry name" value="MFS"/>
    <property type="match status" value="1"/>
</dbReference>
<dbReference type="SUPFAM" id="SSF103473">
    <property type="entry name" value="MFS general substrate transporter"/>
    <property type="match status" value="1"/>
</dbReference>
<proteinExistence type="predicted"/>
<dbReference type="Gene3D" id="1.20.1250.20">
    <property type="entry name" value="MFS general substrate transporter like domains"/>
    <property type="match status" value="1"/>
</dbReference>
<feature type="domain" description="Major facilitator superfamily (MFS) profile" evidence="6">
    <location>
        <begin position="23"/>
        <end position="412"/>
    </location>
</feature>
<organism evidence="7 8">
    <name type="scientific">Paraburkholderia lacunae</name>
    <dbReference type="NCBI Taxonomy" id="2211104"/>
    <lineage>
        <taxon>Bacteria</taxon>
        <taxon>Pseudomonadati</taxon>
        <taxon>Pseudomonadota</taxon>
        <taxon>Betaproteobacteria</taxon>
        <taxon>Burkholderiales</taxon>
        <taxon>Burkholderiaceae</taxon>
        <taxon>Paraburkholderia</taxon>
    </lineage>
</organism>
<dbReference type="PANTHER" id="PTHR23508:SF10">
    <property type="entry name" value="CARBOXYLIC ACID TRANSPORTER PROTEIN HOMOLOG"/>
    <property type="match status" value="1"/>
</dbReference>
<dbReference type="GO" id="GO:0005886">
    <property type="term" value="C:plasma membrane"/>
    <property type="evidence" value="ECO:0007669"/>
    <property type="project" value="TreeGrafter"/>
</dbReference>
<feature type="transmembrane region" description="Helical" evidence="5">
    <location>
        <begin position="20"/>
        <end position="45"/>
    </location>
</feature>
<dbReference type="EMBL" id="QHKS01000008">
    <property type="protein sequence ID" value="RDK02202.1"/>
    <property type="molecule type" value="Genomic_DNA"/>
</dbReference>
<feature type="transmembrane region" description="Helical" evidence="5">
    <location>
        <begin position="57"/>
        <end position="82"/>
    </location>
</feature>
<dbReference type="OrthoDB" id="9109650at2"/>
<evidence type="ECO:0000256" key="3">
    <source>
        <dbReference type="ARBA" id="ARBA00022989"/>
    </source>
</evidence>
<keyword evidence="8" id="KW-1185">Reference proteome</keyword>
<feature type="transmembrane region" description="Helical" evidence="5">
    <location>
        <begin position="391"/>
        <end position="408"/>
    </location>
</feature>
<sequence>MKPVLPVQTASAPSRIDAKIWIIGLVCFCVMAVDGFDTASIAYVAPTLAREWNIAHAALTPAFVATSIGAVVGYLSSGALVARAGRRRVIVLATVAFALLSLGTVFAGSIMSISAVRFVTAVCLGWVVPAAISCTADHAGEQSRAAATIAATTGLSAGAALGGLLASFLIAHHGWQSVFIAGGVLPLALLPFVWVALSGTDNRETDASPIREATPQTAESSSIVALFQHQFALATTLIWSIAFLAFLVTYQFMFWVPTLLVSYGFSPASAAVGSTAGAIGGVAGNMALLLFVGRYGVQRSLIFTACLAIGCIACLGLLTVDQSVVLLLIAGIGAGTTSACVGQATLAVMAYPPALRPTGVGCAAAAGRVGAVVGPAIGGILLTLGFSPQRIVLLSCLPIFLIVGLLVTSQAEPWRARGIRAATDW</sequence>
<dbReference type="InterPro" id="IPR036259">
    <property type="entry name" value="MFS_trans_sf"/>
</dbReference>
<evidence type="ECO:0000313" key="7">
    <source>
        <dbReference type="EMBL" id="RDK02202.1"/>
    </source>
</evidence>
<feature type="transmembrane region" description="Helical" evidence="5">
    <location>
        <begin position="268"/>
        <end position="293"/>
    </location>
</feature>
<feature type="transmembrane region" description="Helical" evidence="5">
    <location>
        <begin position="300"/>
        <end position="318"/>
    </location>
</feature>
<dbReference type="Proteomes" id="UP000254875">
    <property type="component" value="Unassembled WGS sequence"/>
</dbReference>
<feature type="transmembrane region" description="Helical" evidence="5">
    <location>
        <begin position="89"/>
        <end position="110"/>
    </location>
</feature>
<feature type="transmembrane region" description="Helical" evidence="5">
    <location>
        <begin position="231"/>
        <end position="256"/>
    </location>
</feature>
<dbReference type="InterPro" id="IPR011701">
    <property type="entry name" value="MFS"/>
</dbReference>
<feature type="transmembrane region" description="Helical" evidence="5">
    <location>
        <begin position="177"/>
        <end position="197"/>
    </location>
</feature>
<reference evidence="8" key="1">
    <citation type="submission" date="2018-05" db="EMBL/GenBank/DDBJ databases">
        <authorList>
            <person name="Feng T."/>
        </authorList>
    </citation>
    <scope>NUCLEOTIDE SEQUENCE [LARGE SCALE GENOMIC DNA]</scope>
    <source>
        <strain evidence="8">S27</strain>
    </source>
</reference>
<name>A0A370N9D6_9BURK</name>
<evidence type="ECO:0000256" key="1">
    <source>
        <dbReference type="ARBA" id="ARBA00004141"/>
    </source>
</evidence>
<evidence type="ECO:0000256" key="2">
    <source>
        <dbReference type="ARBA" id="ARBA00022692"/>
    </source>
</evidence>
<gene>
    <name evidence="7" type="ORF">DLM46_14865</name>
</gene>
<evidence type="ECO:0000256" key="4">
    <source>
        <dbReference type="ARBA" id="ARBA00023136"/>
    </source>
</evidence>
<dbReference type="InterPro" id="IPR020846">
    <property type="entry name" value="MFS_dom"/>
</dbReference>
<feature type="transmembrane region" description="Helical" evidence="5">
    <location>
        <begin position="116"/>
        <end position="136"/>
    </location>
</feature>
<dbReference type="PANTHER" id="PTHR23508">
    <property type="entry name" value="CARBOXYLIC ACID TRANSPORTER PROTEIN HOMOLOG"/>
    <property type="match status" value="1"/>
</dbReference>